<name>A0A6N1VAY7_9HYPH</name>
<dbReference type="SMART" id="SM00507">
    <property type="entry name" value="HNHc"/>
    <property type="match status" value="1"/>
</dbReference>
<keyword evidence="3" id="KW-0378">Hydrolase</keyword>
<evidence type="ECO:0000259" key="2">
    <source>
        <dbReference type="SMART" id="SM00507"/>
    </source>
</evidence>
<dbReference type="Proteomes" id="UP000509367">
    <property type="component" value="Chromosome"/>
</dbReference>
<dbReference type="CDD" id="cd00085">
    <property type="entry name" value="HNHc"/>
    <property type="match status" value="1"/>
</dbReference>
<dbReference type="Pfam" id="PF01844">
    <property type="entry name" value="HNH"/>
    <property type="match status" value="1"/>
</dbReference>
<dbReference type="RefSeq" id="WP_175275715.1">
    <property type="nucleotide sequence ID" value="NZ_CP054836.1"/>
</dbReference>
<dbReference type="AlphaFoldDB" id="A0A6N1VAY7"/>
<feature type="compositionally biased region" description="Basic residues" evidence="1">
    <location>
        <begin position="84"/>
        <end position="104"/>
    </location>
</feature>
<gene>
    <name evidence="3" type="ORF">HTY61_04775</name>
</gene>
<keyword evidence="3" id="KW-0255">Endonuclease</keyword>
<dbReference type="GO" id="GO:0004519">
    <property type="term" value="F:endonuclease activity"/>
    <property type="evidence" value="ECO:0007669"/>
    <property type="project" value="UniProtKB-KW"/>
</dbReference>
<organism evidence="3 4">
    <name type="scientific">Oricola thermophila</name>
    <dbReference type="NCBI Taxonomy" id="2742145"/>
    <lineage>
        <taxon>Bacteria</taxon>
        <taxon>Pseudomonadati</taxon>
        <taxon>Pseudomonadota</taxon>
        <taxon>Alphaproteobacteria</taxon>
        <taxon>Hyphomicrobiales</taxon>
        <taxon>Ahrensiaceae</taxon>
        <taxon>Oricola</taxon>
    </lineage>
</organism>
<dbReference type="InterPro" id="IPR003615">
    <property type="entry name" value="HNH_nuc"/>
</dbReference>
<feature type="region of interest" description="Disordered" evidence="1">
    <location>
        <begin position="79"/>
        <end position="132"/>
    </location>
</feature>
<dbReference type="Gene3D" id="1.10.30.50">
    <property type="match status" value="1"/>
</dbReference>
<evidence type="ECO:0000256" key="1">
    <source>
        <dbReference type="SAM" id="MobiDB-lite"/>
    </source>
</evidence>
<evidence type="ECO:0000313" key="3">
    <source>
        <dbReference type="EMBL" id="QKV17818.1"/>
    </source>
</evidence>
<reference evidence="3 4" key="1">
    <citation type="submission" date="2020-06" db="EMBL/GenBank/DDBJ databases">
        <title>Oricola thermophila sp. nov. isolated from a tidal sediments.</title>
        <authorList>
            <person name="Kwon K.K."/>
            <person name="Yang S.-H."/>
            <person name="Park M.-J."/>
        </authorList>
    </citation>
    <scope>NUCLEOTIDE SEQUENCE [LARGE SCALE GENOMIC DNA]</scope>
    <source>
        <strain evidence="3 4">MEBiC13590</strain>
    </source>
</reference>
<proteinExistence type="predicted"/>
<keyword evidence="3" id="KW-0540">Nuclease</keyword>
<evidence type="ECO:0000313" key="4">
    <source>
        <dbReference type="Proteomes" id="UP000509367"/>
    </source>
</evidence>
<dbReference type="GO" id="GO:0003676">
    <property type="term" value="F:nucleic acid binding"/>
    <property type="evidence" value="ECO:0007669"/>
    <property type="project" value="InterPro"/>
</dbReference>
<dbReference type="InterPro" id="IPR002711">
    <property type="entry name" value="HNH"/>
</dbReference>
<dbReference type="EMBL" id="CP054836">
    <property type="protein sequence ID" value="QKV17818.1"/>
    <property type="molecule type" value="Genomic_DNA"/>
</dbReference>
<dbReference type="GO" id="GO:0008270">
    <property type="term" value="F:zinc ion binding"/>
    <property type="evidence" value="ECO:0007669"/>
    <property type="project" value="InterPro"/>
</dbReference>
<sequence>MARAVKEWTGKTPDTKAPPRVRQRVFDRHEGVCHICKLPIKPGETWHLDHVIALIEGGENKESNLAPAHAHCNLAKAAQESARKSKVNRTRQKHIGAVKPKGRIQSRGFGKKERTEKLPLPPARSIYRSIEK</sequence>
<feature type="domain" description="HNH nuclease" evidence="2">
    <location>
        <begin position="20"/>
        <end position="74"/>
    </location>
</feature>
<dbReference type="KEGG" id="orm:HTY61_04775"/>
<protein>
    <submittedName>
        <fullName evidence="3">HNH endonuclease</fullName>
    </submittedName>
</protein>
<accession>A0A6N1VAY7</accession>
<keyword evidence="4" id="KW-1185">Reference proteome</keyword>